<accession>A0A5P9Q8T9</accession>
<dbReference type="PANTHER" id="PTHR42770">
    <property type="entry name" value="AMINO ACID TRANSPORTER-RELATED"/>
    <property type="match status" value="1"/>
</dbReference>
<dbReference type="InterPro" id="IPR002293">
    <property type="entry name" value="AA/rel_permease1"/>
</dbReference>
<feature type="transmembrane region" description="Helical" evidence="6">
    <location>
        <begin position="69"/>
        <end position="93"/>
    </location>
</feature>
<evidence type="ECO:0000256" key="2">
    <source>
        <dbReference type="ARBA" id="ARBA00022475"/>
    </source>
</evidence>
<evidence type="ECO:0000256" key="5">
    <source>
        <dbReference type="ARBA" id="ARBA00023136"/>
    </source>
</evidence>
<dbReference type="KEGG" id="lxl:KDY119_01350"/>
<reference evidence="7 8" key="1">
    <citation type="submission" date="2019-10" db="EMBL/GenBank/DDBJ databases">
        <title>Genome sequence of Luteimicrobium xylanilyticum HY-24.</title>
        <authorList>
            <person name="Kim D.Y."/>
            <person name="Park H.-Y."/>
        </authorList>
    </citation>
    <scope>NUCLEOTIDE SEQUENCE [LARGE SCALE GENOMIC DNA]</scope>
    <source>
        <strain evidence="7 8">HY-24</strain>
    </source>
</reference>
<dbReference type="GO" id="GO:0005886">
    <property type="term" value="C:plasma membrane"/>
    <property type="evidence" value="ECO:0007669"/>
    <property type="project" value="UniProtKB-SubCell"/>
</dbReference>
<dbReference type="PANTHER" id="PTHR42770:SF4">
    <property type="entry name" value="ARGININE_ORNITHINE ANTIPORTER-RELATED"/>
    <property type="match status" value="1"/>
</dbReference>
<feature type="transmembrane region" description="Helical" evidence="6">
    <location>
        <begin position="114"/>
        <end position="135"/>
    </location>
</feature>
<feature type="transmembrane region" description="Helical" evidence="6">
    <location>
        <begin position="155"/>
        <end position="179"/>
    </location>
</feature>
<dbReference type="AlphaFoldDB" id="A0A5P9Q8T9"/>
<dbReference type="EMBL" id="CP045529">
    <property type="protein sequence ID" value="QFU97844.1"/>
    <property type="molecule type" value="Genomic_DNA"/>
</dbReference>
<evidence type="ECO:0000256" key="6">
    <source>
        <dbReference type="SAM" id="Phobius"/>
    </source>
</evidence>
<dbReference type="GO" id="GO:0022857">
    <property type="term" value="F:transmembrane transporter activity"/>
    <property type="evidence" value="ECO:0007669"/>
    <property type="project" value="InterPro"/>
</dbReference>
<dbReference type="Proteomes" id="UP000326702">
    <property type="component" value="Chromosome"/>
</dbReference>
<evidence type="ECO:0000313" key="8">
    <source>
        <dbReference type="Proteomes" id="UP000326702"/>
    </source>
</evidence>
<feature type="transmembrane region" description="Helical" evidence="6">
    <location>
        <begin position="28"/>
        <end position="49"/>
    </location>
</feature>
<evidence type="ECO:0000256" key="3">
    <source>
        <dbReference type="ARBA" id="ARBA00022692"/>
    </source>
</evidence>
<dbReference type="Pfam" id="PF13520">
    <property type="entry name" value="AA_permease_2"/>
    <property type="match status" value="1"/>
</dbReference>
<gene>
    <name evidence="7" type="ORF">KDY119_01350</name>
</gene>
<keyword evidence="8" id="KW-1185">Reference proteome</keyword>
<dbReference type="InterPro" id="IPR050367">
    <property type="entry name" value="APC_superfamily"/>
</dbReference>
<keyword evidence="2" id="KW-1003">Cell membrane</keyword>
<evidence type="ECO:0000256" key="4">
    <source>
        <dbReference type="ARBA" id="ARBA00022989"/>
    </source>
</evidence>
<proteinExistence type="predicted"/>
<organism evidence="7 8">
    <name type="scientific">Luteimicrobium xylanilyticum</name>
    <dbReference type="NCBI Taxonomy" id="1133546"/>
    <lineage>
        <taxon>Bacteria</taxon>
        <taxon>Bacillati</taxon>
        <taxon>Actinomycetota</taxon>
        <taxon>Actinomycetes</taxon>
        <taxon>Micrococcales</taxon>
        <taxon>Luteimicrobium</taxon>
    </lineage>
</organism>
<keyword evidence="4 6" id="KW-1133">Transmembrane helix</keyword>
<name>A0A5P9Q8T9_9MICO</name>
<protein>
    <submittedName>
        <fullName evidence="7">Arginine/ornithine antiporter</fullName>
    </submittedName>
</protein>
<keyword evidence="5 6" id="KW-0472">Membrane</keyword>
<comment type="subcellular location">
    <subcellularLocation>
        <location evidence="1">Cell membrane</location>
        <topology evidence="1">Multi-pass membrane protein</topology>
    </subcellularLocation>
</comment>
<sequence length="224" mass="23290">MFVFLGVEGASVYSRHARRRRDVGRATVLGFVSVLALFASVSVVSYGILPREELAGLRQPSMAGVLEAAVGGRGSVLVSVGLVVSVLGAYLAWTRMAAEVLLLVTLLSADAFDFALDLTTTLAIVSYVLATGFAVRVGVHDARRAETVVAVLATAYTLFLLVAVGPAYLLVVLVVYAPASVLFARACHEAGRRAFTRGELAGLAVICAGAVVGIVCLAPGVVRL</sequence>
<keyword evidence="3 6" id="KW-0812">Transmembrane</keyword>
<evidence type="ECO:0000256" key="1">
    <source>
        <dbReference type="ARBA" id="ARBA00004651"/>
    </source>
</evidence>
<dbReference type="RefSeq" id="WP_322619638.1">
    <property type="nucleotide sequence ID" value="NZ_BAABIH010000012.1"/>
</dbReference>
<dbReference type="Gene3D" id="1.20.1740.10">
    <property type="entry name" value="Amino acid/polyamine transporter I"/>
    <property type="match status" value="1"/>
</dbReference>
<feature type="transmembrane region" description="Helical" evidence="6">
    <location>
        <begin position="200"/>
        <end position="222"/>
    </location>
</feature>
<evidence type="ECO:0000313" key="7">
    <source>
        <dbReference type="EMBL" id="QFU97844.1"/>
    </source>
</evidence>